<feature type="region of interest" description="Disordered" evidence="1">
    <location>
        <begin position="421"/>
        <end position="548"/>
    </location>
</feature>
<feature type="transmembrane region" description="Helical" evidence="2">
    <location>
        <begin position="367"/>
        <end position="390"/>
    </location>
</feature>
<accession>A0A8S8ZT96</accession>
<dbReference type="EMBL" id="NMPR01000029">
    <property type="protein sequence ID" value="KAA8633974.1"/>
    <property type="molecule type" value="Genomic_DNA"/>
</dbReference>
<evidence type="ECO:0000313" key="3">
    <source>
        <dbReference type="EMBL" id="KAA8633974.1"/>
    </source>
</evidence>
<feature type="compositionally biased region" description="Pro residues" evidence="1">
    <location>
        <begin position="54"/>
        <end position="64"/>
    </location>
</feature>
<evidence type="ECO:0000313" key="4">
    <source>
        <dbReference type="Proteomes" id="UP000433876"/>
    </source>
</evidence>
<feature type="compositionally biased region" description="Low complexity" evidence="1">
    <location>
        <begin position="306"/>
        <end position="318"/>
    </location>
</feature>
<feature type="region of interest" description="Disordered" evidence="1">
    <location>
        <begin position="571"/>
        <end position="654"/>
    </location>
</feature>
<keyword evidence="2" id="KW-1133">Transmembrane helix</keyword>
<evidence type="ECO:0000256" key="2">
    <source>
        <dbReference type="SAM" id="Phobius"/>
    </source>
</evidence>
<proteinExistence type="predicted"/>
<keyword evidence="2" id="KW-0812">Transmembrane</keyword>
<feature type="compositionally biased region" description="Basic and acidic residues" evidence="1">
    <location>
        <begin position="242"/>
        <end position="271"/>
    </location>
</feature>
<feature type="compositionally biased region" description="Low complexity" evidence="1">
    <location>
        <begin position="91"/>
        <end position="119"/>
    </location>
</feature>
<feature type="compositionally biased region" description="Low complexity" evidence="1">
    <location>
        <begin position="486"/>
        <end position="503"/>
    </location>
</feature>
<comment type="caution">
    <text evidence="3">The sequence shown here is derived from an EMBL/GenBank/DDBJ whole genome shotgun (WGS) entry which is preliminary data.</text>
</comment>
<reference evidence="3 4" key="1">
    <citation type="submission" date="2017-07" db="EMBL/GenBank/DDBJ databases">
        <title>Genome sequence of the Sordaria macrospora wild type strain R19027.</title>
        <authorList>
            <person name="Nowrousian M."/>
            <person name="Teichert I."/>
            <person name="Kueck U."/>
        </authorList>
    </citation>
    <scope>NUCLEOTIDE SEQUENCE [LARGE SCALE GENOMIC DNA]</scope>
    <source>
        <strain evidence="3 4">R19027</strain>
        <tissue evidence="3">Mycelium</tissue>
    </source>
</reference>
<feature type="compositionally biased region" description="Low complexity" evidence="1">
    <location>
        <begin position="575"/>
        <end position="590"/>
    </location>
</feature>
<feature type="compositionally biased region" description="Pro residues" evidence="1">
    <location>
        <begin position="73"/>
        <end position="90"/>
    </location>
</feature>
<dbReference type="Proteomes" id="UP000433876">
    <property type="component" value="Unassembled WGS sequence"/>
</dbReference>
<feature type="compositionally biased region" description="Gly residues" evidence="1">
    <location>
        <begin position="134"/>
        <end position="153"/>
    </location>
</feature>
<feature type="region of interest" description="Disordered" evidence="1">
    <location>
        <begin position="306"/>
        <end position="362"/>
    </location>
</feature>
<organism evidence="3 4">
    <name type="scientific">Sordaria macrospora</name>
    <dbReference type="NCBI Taxonomy" id="5147"/>
    <lineage>
        <taxon>Eukaryota</taxon>
        <taxon>Fungi</taxon>
        <taxon>Dikarya</taxon>
        <taxon>Ascomycota</taxon>
        <taxon>Pezizomycotina</taxon>
        <taxon>Sordariomycetes</taxon>
        <taxon>Sordariomycetidae</taxon>
        <taxon>Sordariales</taxon>
        <taxon>Sordariaceae</taxon>
        <taxon>Sordaria</taxon>
    </lineage>
</organism>
<gene>
    <name evidence="3" type="ORF">SMACR_09541</name>
</gene>
<dbReference type="OMA" id="GDCINDG"/>
<sequence>MDNQEGFDDGFDHSLEKRTIKEFFDKLFSPWCKAFPKSLGCPKPEEPMEETPPATTPTPTPAPAPVATQPPAVVAPPPAETKPTSPPVVTQPPVVVAPPATTAPAVVKSSSTTSITPQPTKEPEQAPVSNPGSGSSGGSGQGNGSASGSGSGGADSNSGNAGNGGSDSGHGSAEPVGSDNDNNAAVPPLSVTSDKAEVQPTATSGSHAGNGFLPGKVLLAAPAPVASHSSESGDNTAGDESGDAKNGDNKDGDSKDGDSKDGDSKDADKLVEGSQPSPTSYHSAIQHNDQSIPTTLSTAWIAAGTPTSIPSGSSGESTVPGQVAGSDDPWNPELNPTPGSTHTQTGGGATASETPAVDAPKTSSTGLVSGIAGGVITIVILFLVLFVLLFKYRRHPRVQNFLIKYTPLKVAAYTKRDKKRSSMGKGLLYEDEPSSPTSPTMQEKGKNMNYGTILPAPVTQPNPTACRSPTRTNQTPPPLIDTSTHSAGASVGAGGVRSPRSPRSPTPDGCGHSMFERSPTGMSDYFPQPPSPTHSNHSRDARNSVDSLGGVSIASSGIFSPSMMSWTIPPSTADSATVSSRASPPSTSHSQAMHFQPLQPTPPMPVPGSQRHSLKRESLVLGLKRMSLSKQASPREGQAGPSNWRDSRPDSWGF</sequence>
<evidence type="ECO:0000256" key="1">
    <source>
        <dbReference type="SAM" id="MobiDB-lite"/>
    </source>
</evidence>
<feature type="compositionally biased region" description="Polar residues" evidence="1">
    <location>
        <begin position="274"/>
        <end position="285"/>
    </location>
</feature>
<keyword evidence="2" id="KW-0472">Membrane</keyword>
<protein>
    <submittedName>
        <fullName evidence="3">Uncharacterized protein</fullName>
    </submittedName>
</protein>
<dbReference type="AlphaFoldDB" id="A0A8S8ZT96"/>
<dbReference type="VEuPathDB" id="FungiDB:SMAC_09541"/>
<feature type="compositionally biased region" description="Basic and acidic residues" evidence="1">
    <location>
        <begin position="645"/>
        <end position="654"/>
    </location>
</feature>
<feature type="compositionally biased region" description="Polar residues" evidence="1">
    <location>
        <begin position="459"/>
        <end position="474"/>
    </location>
</feature>
<feature type="region of interest" description="Disordered" evidence="1">
    <location>
        <begin position="37"/>
        <end position="285"/>
    </location>
</feature>
<name>A0A8S8ZT96_SORMA</name>